<protein>
    <submittedName>
        <fullName evidence="3">NAD(P)-dependent dehydrogenase, short-chain alcohol dehydrogenase family</fullName>
    </submittedName>
</protein>
<dbReference type="Proteomes" id="UP000190044">
    <property type="component" value="Unassembled WGS sequence"/>
</dbReference>
<dbReference type="OrthoDB" id="9804774at2"/>
<dbReference type="PANTHER" id="PTHR45024:SF2">
    <property type="entry name" value="SCP2 DOMAIN-CONTAINING PROTEIN"/>
    <property type="match status" value="1"/>
</dbReference>
<evidence type="ECO:0000313" key="3">
    <source>
        <dbReference type="EMBL" id="SKC03189.1"/>
    </source>
</evidence>
<dbReference type="EMBL" id="FUYP01000056">
    <property type="protein sequence ID" value="SKC03189.1"/>
    <property type="molecule type" value="Genomic_DNA"/>
</dbReference>
<dbReference type="PRINTS" id="PR00081">
    <property type="entry name" value="GDHRDH"/>
</dbReference>
<dbReference type="InterPro" id="IPR002347">
    <property type="entry name" value="SDR_fam"/>
</dbReference>
<dbReference type="RefSeq" id="WP_079640223.1">
    <property type="nucleotide sequence ID" value="NZ_FUYP01000056.1"/>
</dbReference>
<keyword evidence="2" id="KW-0560">Oxidoreductase</keyword>
<dbReference type="InterPro" id="IPR036291">
    <property type="entry name" value="NAD(P)-bd_dom_sf"/>
</dbReference>
<sequence length="323" mass="34591">MGLLDGKVAIVSGGGRGIGRAVSKLFALEGAHVLIVDNGSAPDGSGNNSRVAALVAEEIEAERGSAVPCFADITRGDDVNGVLDLVLSRWGRMDILFNGAGNIRLGTLLDTSIEDWNSIMRIHLEGAFRMAQMAARHWHRHAVRGRLINVTSSAVMGHTSFFAYTAAKGAVISMTRACANTMADWGATANAIAPAAATRHVDSIQLSAKEHFEKTGKLPHEEVAGTPADPAHVAPIAAWLASDGASRISGRVFSAMAGTYGLWANQLDVLRTVSGDAYNGREELYRAFDHELTQGLSIDDLTERQPYANWETWSWEGPAREQV</sequence>
<dbReference type="Gene3D" id="3.40.50.720">
    <property type="entry name" value="NAD(P)-binding Rossmann-like Domain"/>
    <property type="match status" value="1"/>
</dbReference>
<dbReference type="SUPFAM" id="SSF51735">
    <property type="entry name" value="NAD(P)-binding Rossmann-fold domains"/>
    <property type="match status" value="1"/>
</dbReference>
<evidence type="ECO:0000256" key="2">
    <source>
        <dbReference type="ARBA" id="ARBA00023002"/>
    </source>
</evidence>
<dbReference type="InterPro" id="IPR051687">
    <property type="entry name" value="Peroxisomal_Beta-Oxidation"/>
</dbReference>
<proteinExistence type="inferred from homology"/>
<reference evidence="4" key="1">
    <citation type="submission" date="2017-02" db="EMBL/GenBank/DDBJ databases">
        <authorList>
            <person name="Varghese N."/>
            <person name="Submissions S."/>
        </authorList>
    </citation>
    <scope>NUCLEOTIDE SEQUENCE [LARGE SCALE GENOMIC DNA]</scope>
    <source>
        <strain evidence="4">R11H</strain>
    </source>
</reference>
<dbReference type="AlphaFoldDB" id="A0A1T5G4B8"/>
<evidence type="ECO:0000256" key="1">
    <source>
        <dbReference type="ARBA" id="ARBA00006484"/>
    </source>
</evidence>
<evidence type="ECO:0000313" key="4">
    <source>
        <dbReference type="Proteomes" id="UP000190044"/>
    </source>
</evidence>
<dbReference type="GO" id="GO:0016491">
    <property type="term" value="F:oxidoreductase activity"/>
    <property type="evidence" value="ECO:0007669"/>
    <property type="project" value="UniProtKB-KW"/>
</dbReference>
<dbReference type="PRINTS" id="PR00080">
    <property type="entry name" value="SDRFAMILY"/>
</dbReference>
<organism evidence="3 4">
    <name type="scientific">Sphingopyxis flava</name>
    <dbReference type="NCBI Taxonomy" id="1507287"/>
    <lineage>
        <taxon>Bacteria</taxon>
        <taxon>Pseudomonadati</taxon>
        <taxon>Pseudomonadota</taxon>
        <taxon>Alphaproteobacteria</taxon>
        <taxon>Sphingomonadales</taxon>
        <taxon>Sphingomonadaceae</taxon>
        <taxon>Sphingopyxis</taxon>
    </lineage>
</organism>
<keyword evidence="4" id="KW-1185">Reference proteome</keyword>
<dbReference type="PANTHER" id="PTHR45024">
    <property type="entry name" value="DEHYDROGENASES, SHORT CHAIN"/>
    <property type="match status" value="1"/>
</dbReference>
<gene>
    <name evidence="3" type="ORF">SAMN06295937_10565</name>
</gene>
<accession>A0A1T5G4B8</accession>
<comment type="similarity">
    <text evidence="1">Belongs to the short-chain dehydrogenases/reductases (SDR) family.</text>
</comment>
<name>A0A1T5G4B8_9SPHN</name>
<dbReference type="Pfam" id="PF13561">
    <property type="entry name" value="adh_short_C2"/>
    <property type="match status" value="1"/>
</dbReference>